<evidence type="ECO:0000313" key="2">
    <source>
        <dbReference type="Proteomes" id="UP000187735"/>
    </source>
</evidence>
<dbReference type="STRING" id="1891926.Fuma_06132"/>
<accession>A0A1P8WQX9</accession>
<dbReference type="RefSeq" id="WP_158521191.1">
    <property type="nucleotide sequence ID" value="NZ_CP017641.1"/>
</dbReference>
<dbReference type="EMBL" id="CP017641">
    <property type="protein sequence ID" value="APZ96463.1"/>
    <property type="molecule type" value="Genomic_DNA"/>
</dbReference>
<evidence type="ECO:0000313" key="1">
    <source>
        <dbReference type="EMBL" id="APZ96463.1"/>
    </source>
</evidence>
<gene>
    <name evidence="1" type="ORF">Fuma_06132</name>
</gene>
<sequence>MNYTPVTIGMKHAKHLKRAVAVIRWLTPPAMNISPSGLCSYVKGGARKRAYPVI</sequence>
<reference evidence="1 2" key="1">
    <citation type="journal article" date="2016" name="Front. Microbiol.">
        <title>Fuerstia marisgermanicae gen. nov., sp. nov., an Unusual Member of the Phylum Planctomycetes from the German Wadden Sea.</title>
        <authorList>
            <person name="Kohn T."/>
            <person name="Heuer A."/>
            <person name="Jogler M."/>
            <person name="Vollmers J."/>
            <person name="Boedeker C."/>
            <person name="Bunk B."/>
            <person name="Rast P."/>
            <person name="Borchert D."/>
            <person name="Glockner I."/>
            <person name="Freese H.M."/>
            <person name="Klenk H.P."/>
            <person name="Overmann J."/>
            <person name="Kaster A.K."/>
            <person name="Rohde M."/>
            <person name="Wiegand S."/>
            <person name="Jogler C."/>
        </authorList>
    </citation>
    <scope>NUCLEOTIDE SEQUENCE [LARGE SCALE GENOMIC DNA]</scope>
    <source>
        <strain evidence="1 2">NH11</strain>
    </source>
</reference>
<name>A0A1P8WQX9_9PLAN</name>
<dbReference type="KEGG" id="fmr:Fuma_06132"/>
<protein>
    <submittedName>
        <fullName evidence="1">Uncharacterized protein</fullName>
    </submittedName>
</protein>
<dbReference type="Proteomes" id="UP000187735">
    <property type="component" value="Chromosome"/>
</dbReference>
<dbReference type="AlphaFoldDB" id="A0A1P8WQX9"/>
<organism evidence="1 2">
    <name type="scientific">Fuerstiella marisgermanici</name>
    <dbReference type="NCBI Taxonomy" id="1891926"/>
    <lineage>
        <taxon>Bacteria</taxon>
        <taxon>Pseudomonadati</taxon>
        <taxon>Planctomycetota</taxon>
        <taxon>Planctomycetia</taxon>
        <taxon>Planctomycetales</taxon>
        <taxon>Planctomycetaceae</taxon>
        <taxon>Fuerstiella</taxon>
    </lineage>
</organism>
<keyword evidence="2" id="KW-1185">Reference proteome</keyword>
<proteinExistence type="predicted"/>